<evidence type="ECO:0000313" key="1">
    <source>
        <dbReference type="EMBL" id="CAH1394254.1"/>
    </source>
</evidence>
<dbReference type="InterPro" id="IPR013783">
    <property type="entry name" value="Ig-like_fold"/>
</dbReference>
<sequence>MGKEVLHNGSLYIHPFPSSELREEIHKTSYRCIASNPVGQILSRECKLRPDHVTEAIPQIKEDSETLTAKAGSAIDLLCVAQGAPPPTYR</sequence>
<evidence type="ECO:0000313" key="2">
    <source>
        <dbReference type="Proteomes" id="UP001152798"/>
    </source>
</evidence>
<dbReference type="OrthoDB" id="5969272at2759"/>
<proteinExistence type="predicted"/>
<protein>
    <submittedName>
        <fullName evidence="1">Uncharacterized protein</fullName>
    </submittedName>
</protein>
<name>A0A9P0E5F1_NEZVI</name>
<keyword evidence="2" id="KW-1185">Reference proteome</keyword>
<dbReference type="Proteomes" id="UP001152798">
    <property type="component" value="Chromosome 2"/>
</dbReference>
<dbReference type="Gene3D" id="2.60.40.10">
    <property type="entry name" value="Immunoglobulins"/>
    <property type="match status" value="1"/>
</dbReference>
<accession>A0A9P0E5F1</accession>
<organism evidence="1 2">
    <name type="scientific">Nezara viridula</name>
    <name type="common">Southern green stink bug</name>
    <name type="synonym">Cimex viridulus</name>
    <dbReference type="NCBI Taxonomy" id="85310"/>
    <lineage>
        <taxon>Eukaryota</taxon>
        <taxon>Metazoa</taxon>
        <taxon>Ecdysozoa</taxon>
        <taxon>Arthropoda</taxon>
        <taxon>Hexapoda</taxon>
        <taxon>Insecta</taxon>
        <taxon>Pterygota</taxon>
        <taxon>Neoptera</taxon>
        <taxon>Paraneoptera</taxon>
        <taxon>Hemiptera</taxon>
        <taxon>Heteroptera</taxon>
        <taxon>Panheteroptera</taxon>
        <taxon>Pentatomomorpha</taxon>
        <taxon>Pentatomoidea</taxon>
        <taxon>Pentatomidae</taxon>
        <taxon>Pentatominae</taxon>
        <taxon>Nezara</taxon>
    </lineage>
</organism>
<reference evidence="1" key="1">
    <citation type="submission" date="2022-01" db="EMBL/GenBank/DDBJ databases">
        <authorList>
            <person name="King R."/>
        </authorList>
    </citation>
    <scope>NUCLEOTIDE SEQUENCE</scope>
</reference>
<dbReference type="AlphaFoldDB" id="A0A9P0E5F1"/>
<gene>
    <name evidence="1" type="ORF">NEZAVI_LOCUS4785</name>
</gene>
<dbReference type="EMBL" id="OV725078">
    <property type="protein sequence ID" value="CAH1394254.1"/>
    <property type="molecule type" value="Genomic_DNA"/>
</dbReference>